<dbReference type="EMBL" id="DAEPXK010000022">
    <property type="protein sequence ID" value="HBH1542720.1"/>
    <property type="molecule type" value="Genomic_DNA"/>
</dbReference>
<dbReference type="Proteomes" id="UP000878956">
    <property type="component" value="Unassembled WGS sequence"/>
</dbReference>
<dbReference type="RefSeq" id="WP_003438934.1">
    <property type="nucleotide sequence ID" value="NZ_AP031492.1"/>
</dbReference>
<sequence>MSLFVGGWSKFRAVEEEDLKVFNEAVGMLEGVGYEPLIVSTQVVAGTNFKFICNATSVTNPPQNYLAEIVVFKPLPCDEHNATITSINIIK</sequence>
<dbReference type="EMBL" id="LK932357">
    <property type="protein sequence ID" value="CDS83901.1"/>
    <property type="molecule type" value="Genomic_DNA"/>
</dbReference>
<dbReference type="GeneID" id="66353084"/>
<gene>
    <name evidence="3" type="ORF">BN1095_800017</name>
    <name evidence="1" type="ORF">BN1096_230025</name>
    <name evidence="2" type="ORF">BN1097_220023</name>
    <name evidence="4" type="ORF">KRM00_002209</name>
    <name evidence="6" type="ORF">SAMEA1402399_03288</name>
    <name evidence="5" type="ORF">SAMEA3375112_03144</name>
</gene>
<name>A0A031WBV6_CLODI</name>
<dbReference type="AlphaFoldDB" id="A0A031WBV6"/>
<evidence type="ECO:0000313" key="3">
    <source>
        <dbReference type="EMBL" id="CDT80424.1"/>
    </source>
</evidence>
<dbReference type="SUPFAM" id="SSF54403">
    <property type="entry name" value="Cystatin/monellin"/>
    <property type="match status" value="1"/>
</dbReference>
<proteinExistence type="predicted"/>
<dbReference type="EMBL" id="LK932473">
    <property type="protein sequence ID" value="CDS83798.1"/>
    <property type="molecule type" value="Genomic_DNA"/>
</dbReference>
<dbReference type="Gene3D" id="3.10.450.10">
    <property type="match status" value="1"/>
</dbReference>
<evidence type="ECO:0000313" key="6">
    <source>
        <dbReference type="EMBL" id="VFD34804.1"/>
    </source>
</evidence>
<dbReference type="Proteomes" id="UP000411588">
    <property type="component" value="Unassembled WGS sequence"/>
</dbReference>
<reference evidence="3" key="1">
    <citation type="submission" date="2014-07" db="EMBL/GenBank/DDBJ databases">
        <authorList>
            <person name="Monot Marc"/>
        </authorList>
    </citation>
    <scope>NUCLEOTIDE SEQUENCE</scope>
    <source>
        <strain evidence="3">7032989</strain>
        <strain evidence="2">7032994</strain>
    </source>
</reference>
<dbReference type="Proteomes" id="UP000189137">
    <property type="component" value="Unassembled WGS sequence"/>
</dbReference>
<dbReference type="EMBL" id="CAADAN010000014">
    <property type="protein sequence ID" value="VFD34804.1"/>
    <property type="molecule type" value="Genomic_DNA"/>
</dbReference>
<evidence type="ECO:0000313" key="5">
    <source>
        <dbReference type="EMBL" id="SJS90356.1"/>
    </source>
</evidence>
<reference evidence="4" key="4">
    <citation type="submission" date="2021-06" db="EMBL/GenBank/DDBJ databases">
        <authorList>
            <consortium name="NCBI Pathogen Detection Project"/>
        </authorList>
    </citation>
    <scope>NUCLEOTIDE SEQUENCE</scope>
    <source>
        <strain evidence="4">HN1000</strain>
    </source>
</reference>
<dbReference type="EMBL" id="LK933516">
    <property type="protein sequence ID" value="CDT80424.1"/>
    <property type="molecule type" value="Genomic_DNA"/>
</dbReference>
<reference evidence="5 7" key="2">
    <citation type="submission" date="2017-02" db="EMBL/GenBank/DDBJ databases">
        <authorList>
            <consortium name="Pathogen Informatics"/>
        </authorList>
    </citation>
    <scope>NUCLEOTIDE SEQUENCE [LARGE SCALE GENOMIC DNA]</scope>
    <source>
        <strain evidence="6">Clo34</strain>
        <strain evidence="8">clo34</strain>
        <strain evidence="5 7">VRECD0157</strain>
    </source>
</reference>
<evidence type="ECO:0000313" key="2">
    <source>
        <dbReference type="EMBL" id="CDS83901.1"/>
    </source>
</evidence>
<accession>A0A031WBV6</accession>
<evidence type="ECO:0008006" key="9">
    <source>
        <dbReference type="Google" id="ProtNLM"/>
    </source>
</evidence>
<dbReference type="EMBL" id="FUPS01000012">
    <property type="protein sequence ID" value="SJS90356.1"/>
    <property type="molecule type" value="Genomic_DNA"/>
</dbReference>
<organism evidence="3">
    <name type="scientific">Clostridioides difficile</name>
    <name type="common">Peptoclostridium difficile</name>
    <dbReference type="NCBI Taxonomy" id="1496"/>
    <lineage>
        <taxon>Bacteria</taxon>
        <taxon>Bacillati</taxon>
        <taxon>Bacillota</taxon>
        <taxon>Clostridia</taxon>
        <taxon>Peptostreptococcales</taxon>
        <taxon>Peptostreptococcaceae</taxon>
        <taxon>Clostridioides</taxon>
    </lineage>
</organism>
<dbReference type="InterPro" id="IPR046350">
    <property type="entry name" value="Cystatin_sf"/>
</dbReference>
<evidence type="ECO:0000313" key="7">
    <source>
        <dbReference type="Proteomes" id="UP000189137"/>
    </source>
</evidence>
<protein>
    <recommendedName>
        <fullName evidence="9">Cystatin domain-containing protein</fullName>
    </recommendedName>
</protein>
<dbReference type="PATRIC" id="fig|1496.1373.peg.82"/>
<evidence type="ECO:0000313" key="1">
    <source>
        <dbReference type="EMBL" id="CDS83798.1"/>
    </source>
</evidence>
<evidence type="ECO:0000313" key="4">
    <source>
        <dbReference type="EMBL" id="HBH1542720.1"/>
    </source>
</evidence>
<evidence type="ECO:0000313" key="8">
    <source>
        <dbReference type="Proteomes" id="UP000411588"/>
    </source>
</evidence>
<reference evidence="4" key="3">
    <citation type="journal article" date="2018" name="Genome Biol.">
        <title>SKESA: strategic k-mer extension for scrupulous assemblies.</title>
        <authorList>
            <person name="Souvorov A."/>
            <person name="Agarwala R."/>
            <person name="Lipman D.J."/>
        </authorList>
    </citation>
    <scope>NUCLEOTIDE SEQUENCE</scope>
    <source>
        <strain evidence="4">HN1000</strain>
    </source>
</reference>